<evidence type="ECO:0000259" key="3">
    <source>
        <dbReference type="PROSITE" id="PS51462"/>
    </source>
</evidence>
<dbReference type="InterPro" id="IPR000086">
    <property type="entry name" value="NUDIX_hydrolase_dom"/>
</dbReference>
<dbReference type="Proteomes" id="UP000199220">
    <property type="component" value="Unassembled WGS sequence"/>
</dbReference>
<dbReference type="Gene3D" id="3.90.79.10">
    <property type="entry name" value="Nucleoside Triphosphate Pyrophosphohydrolase"/>
    <property type="match status" value="1"/>
</dbReference>
<dbReference type="GO" id="GO:0016787">
    <property type="term" value="F:hydrolase activity"/>
    <property type="evidence" value="ECO:0007669"/>
    <property type="project" value="UniProtKB-KW"/>
</dbReference>
<organism evidence="4 5">
    <name type="scientific">Ruania alba</name>
    <dbReference type="NCBI Taxonomy" id="648782"/>
    <lineage>
        <taxon>Bacteria</taxon>
        <taxon>Bacillati</taxon>
        <taxon>Actinomycetota</taxon>
        <taxon>Actinomycetes</taxon>
        <taxon>Micrococcales</taxon>
        <taxon>Ruaniaceae</taxon>
        <taxon>Ruania</taxon>
    </lineage>
</organism>
<evidence type="ECO:0000256" key="1">
    <source>
        <dbReference type="ARBA" id="ARBA00001946"/>
    </source>
</evidence>
<evidence type="ECO:0000256" key="2">
    <source>
        <dbReference type="ARBA" id="ARBA00022801"/>
    </source>
</evidence>
<proteinExistence type="predicted"/>
<dbReference type="InterPro" id="IPR020084">
    <property type="entry name" value="NUDIX_hydrolase_CS"/>
</dbReference>
<comment type="cofactor">
    <cofactor evidence="1">
        <name>Mg(2+)</name>
        <dbReference type="ChEBI" id="CHEBI:18420"/>
    </cofactor>
</comment>
<dbReference type="PANTHER" id="PTHR43046:SF16">
    <property type="entry name" value="ADP-RIBOSE PYROPHOSPHATASE YJHB-RELATED"/>
    <property type="match status" value="1"/>
</dbReference>
<keyword evidence="2" id="KW-0378">Hydrolase</keyword>
<dbReference type="CDD" id="cd18879">
    <property type="entry name" value="NUDIX_Hydrolase"/>
    <property type="match status" value="1"/>
</dbReference>
<name>A0A1H5MR20_9MICO</name>
<dbReference type="EMBL" id="FNTX01000002">
    <property type="protein sequence ID" value="SEE90818.1"/>
    <property type="molecule type" value="Genomic_DNA"/>
</dbReference>
<evidence type="ECO:0000313" key="4">
    <source>
        <dbReference type="EMBL" id="SEE90818.1"/>
    </source>
</evidence>
<sequence>MPVPDFVLELRRHVGTAPLWLSGVSAVVVDPDGRILLGRRTDTGRWAVVSGILDPGEQPAVAAVREVAEETGIHAEVESLVSVHSGEEITYPNGDRASYLDLTFLCRYRSGQARVGDDESLEVGWFRPDGLPEDLQETSRQRIADALGYDPAVGPRFIR</sequence>
<gene>
    <name evidence="4" type="ORF">SAMN04488554_3515</name>
</gene>
<dbReference type="OrthoDB" id="9814308at2"/>
<keyword evidence="5" id="KW-1185">Reference proteome</keyword>
<dbReference type="STRING" id="648782.SAMN04488554_3515"/>
<dbReference type="PANTHER" id="PTHR43046">
    <property type="entry name" value="GDP-MANNOSE MANNOSYL HYDROLASE"/>
    <property type="match status" value="1"/>
</dbReference>
<protein>
    <submittedName>
        <fullName evidence="4">ADP-ribose pyrophosphatase YjhB, NUDIX family</fullName>
    </submittedName>
</protein>
<accession>A0A1H5MR20</accession>
<dbReference type="InterPro" id="IPR015797">
    <property type="entry name" value="NUDIX_hydrolase-like_dom_sf"/>
</dbReference>
<reference evidence="5" key="1">
    <citation type="submission" date="2016-10" db="EMBL/GenBank/DDBJ databases">
        <authorList>
            <person name="Varghese N."/>
            <person name="Submissions S."/>
        </authorList>
    </citation>
    <scope>NUCLEOTIDE SEQUENCE [LARGE SCALE GENOMIC DNA]</scope>
    <source>
        <strain evidence="5">DSM 21368</strain>
    </source>
</reference>
<dbReference type="PROSITE" id="PS00893">
    <property type="entry name" value="NUDIX_BOX"/>
    <property type="match status" value="1"/>
</dbReference>
<dbReference type="AlphaFoldDB" id="A0A1H5MR20"/>
<evidence type="ECO:0000313" key="5">
    <source>
        <dbReference type="Proteomes" id="UP000199220"/>
    </source>
</evidence>
<dbReference type="PROSITE" id="PS51462">
    <property type="entry name" value="NUDIX"/>
    <property type="match status" value="1"/>
</dbReference>
<dbReference type="RefSeq" id="WP_089774292.1">
    <property type="nucleotide sequence ID" value="NZ_FNTX01000002.1"/>
</dbReference>
<dbReference type="SUPFAM" id="SSF55811">
    <property type="entry name" value="Nudix"/>
    <property type="match status" value="1"/>
</dbReference>
<feature type="domain" description="Nudix hydrolase" evidence="3">
    <location>
        <begin position="19"/>
        <end position="148"/>
    </location>
</feature>
<dbReference type="Pfam" id="PF00293">
    <property type="entry name" value="NUDIX"/>
    <property type="match status" value="1"/>
</dbReference>